<accession>A0A2X1QHL3</accession>
<sequence length="57" mass="6510">MDGEGVQIGKGDVNFDELADDLRRHAPGVQFIPEVWQGHKNQGEGFWHALNFLEKYL</sequence>
<dbReference type="EMBL" id="UASN01000018">
    <property type="protein sequence ID" value="SPX55004.1"/>
    <property type="molecule type" value="Genomic_DNA"/>
</dbReference>
<proteinExistence type="predicted"/>
<reference evidence="1 2" key="1">
    <citation type="submission" date="2018-06" db="EMBL/GenBank/DDBJ databases">
        <authorList>
            <consortium name="Pathogen Informatics"/>
            <person name="Doyle S."/>
        </authorList>
    </citation>
    <scope>NUCLEOTIDE SEQUENCE [LARGE SCALE GENOMIC DNA]</scope>
    <source>
        <strain evidence="1 2">NCTC9601</strain>
    </source>
</reference>
<protein>
    <submittedName>
        <fullName evidence="1">Uncharacterized protein</fullName>
    </submittedName>
</protein>
<organism evidence="1 2">
    <name type="scientific">Klebsiella pneumoniae</name>
    <dbReference type="NCBI Taxonomy" id="573"/>
    <lineage>
        <taxon>Bacteria</taxon>
        <taxon>Pseudomonadati</taxon>
        <taxon>Pseudomonadota</taxon>
        <taxon>Gammaproteobacteria</taxon>
        <taxon>Enterobacterales</taxon>
        <taxon>Enterobacteriaceae</taxon>
        <taxon>Klebsiella/Raoultella group</taxon>
        <taxon>Klebsiella</taxon>
        <taxon>Klebsiella pneumoniae complex</taxon>
    </lineage>
</organism>
<gene>
    <name evidence="1" type="ORF">NCTC9601_02169</name>
</gene>
<dbReference type="AlphaFoldDB" id="A0A2X1QHL3"/>
<evidence type="ECO:0000313" key="2">
    <source>
        <dbReference type="Proteomes" id="UP000251123"/>
    </source>
</evidence>
<name>A0A2X1QHL3_KLEPN</name>
<dbReference type="Proteomes" id="UP000251123">
    <property type="component" value="Unassembled WGS sequence"/>
</dbReference>
<evidence type="ECO:0000313" key="1">
    <source>
        <dbReference type="EMBL" id="SPX55004.1"/>
    </source>
</evidence>